<gene>
    <name evidence="4" type="ORF">BJ508DRAFT_199898</name>
</gene>
<evidence type="ECO:0000259" key="3">
    <source>
        <dbReference type="Pfam" id="PF13359"/>
    </source>
</evidence>
<keyword evidence="5" id="KW-1185">Reference proteome</keyword>
<protein>
    <recommendedName>
        <fullName evidence="3">DDE Tnp4 domain-containing protein</fullName>
    </recommendedName>
</protein>
<sequence length="175" mass="20208">SDADCLEYLRFTRDEINQILACVQLPTKFRFRYRATPEMALCVFLYRMAHPHRLKDCMKVFGKSRSWISAVFNDVALFLVSKYEDQLLWDAKRLDLGQLRKYADAIEDKSGARNIWGFIDGTHRGIGRPVVNQEDYYAGAKKEHGIRYQGIVTPDGLISSLAGPWRGPTGDWKMW</sequence>
<feature type="domain" description="DDE Tnp4" evidence="3">
    <location>
        <begin position="119"/>
        <end position="175"/>
    </location>
</feature>
<evidence type="ECO:0000256" key="1">
    <source>
        <dbReference type="ARBA" id="ARBA00001968"/>
    </source>
</evidence>
<evidence type="ECO:0000256" key="2">
    <source>
        <dbReference type="ARBA" id="ARBA00022723"/>
    </source>
</evidence>
<dbReference type="PANTHER" id="PTHR34615:SF1">
    <property type="entry name" value="PX DOMAIN-CONTAINING PROTEIN"/>
    <property type="match status" value="1"/>
</dbReference>
<dbReference type="EMBL" id="ML119724">
    <property type="protein sequence ID" value="RPA77541.1"/>
    <property type="molecule type" value="Genomic_DNA"/>
</dbReference>
<dbReference type="STRING" id="1160509.A0A3N4I011"/>
<dbReference type="GO" id="GO:0046872">
    <property type="term" value="F:metal ion binding"/>
    <property type="evidence" value="ECO:0007669"/>
    <property type="project" value="UniProtKB-KW"/>
</dbReference>
<organism evidence="4 5">
    <name type="scientific">Ascobolus immersus RN42</name>
    <dbReference type="NCBI Taxonomy" id="1160509"/>
    <lineage>
        <taxon>Eukaryota</taxon>
        <taxon>Fungi</taxon>
        <taxon>Dikarya</taxon>
        <taxon>Ascomycota</taxon>
        <taxon>Pezizomycotina</taxon>
        <taxon>Pezizomycetes</taxon>
        <taxon>Pezizales</taxon>
        <taxon>Ascobolaceae</taxon>
        <taxon>Ascobolus</taxon>
    </lineage>
</organism>
<reference evidence="4 5" key="1">
    <citation type="journal article" date="2018" name="Nat. Ecol. Evol.">
        <title>Pezizomycetes genomes reveal the molecular basis of ectomycorrhizal truffle lifestyle.</title>
        <authorList>
            <person name="Murat C."/>
            <person name="Payen T."/>
            <person name="Noel B."/>
            <person name="Kuo A."/>
            <person name="Morin E."/>
            <person name="Chen J."/>
            <person name="Kohler A."/>
            <person name="Krizsan K."/>
            <person name="Balestrini R."/>
            <person name="Da Silva C."/>
            <person name="Montanini B."/>
            <person name="Hainaut M."/>
            <person name="Levati E."/>
            <person name="Barry K.W."/>
            <person name="Belfiori B."/>
            <person name="Cichocki N."/>
            <person name="Clum A."/>
            <person name="Dockter R.B."/>
            <person name="Fauchery L."/>
            <person name="Guy J."/>
            <person name="Iotti M."/>
            <person name="Le Tacon F."/>
            <person name="Lindquist E.A."/>
            <person name="Lipzen A."/>
            <person name="Malagnac F."/>
            <person name="Mello A."/>
            <person name="Molinier V."/>
            <person name="Miyauchi S."/>
            <person name="Poulain J."/>
            <person name="Riccioni C."/>
            <person name="Rubini A."/>
            <person name="Sitrit Y."/>
            <person name="Splivallo R."/>
            <person name="Traeger S."/>
            <person name="Wang M."/>
            <person name="Zifcakova L."/>
            <person name="Wipf D."/>
            <person name="Zambonelli A."/>
            <person name="Paolocci F."/>
            <person name="Nowrousian M."/>
            <person name="Ottonello S."/>
            <person name="Baldrian P."/>
            <person name="Spatafora J.W."/>
            <person name="Henrissat B."/>
            <person name="Nagy L.G."/>
            <person name="Aury J.M."/>
            <person name="Wincker P."/>
            <person name="Grigoriev I.V."/>
            <person name="Bonfante P."/>
            <person name="Martin F.M."/>
        </authorList>
    </citation>
    <scope>NUCLEOTIDE SEQUENCE [LARGE SCALE GENOMIC DNA]</scope>
    <source>
        <strain evidence="4 5">RN42</strain>
    </source>
</reference>
<dbReference type="PANTHER" id="PTHR34615">
    <property type="entry name" value="PX DOMAIN-CONTAINING PROTEIN"/>
    <property type="match status" value="1"/>
</dbReference>
<evidence type="ECO:0000313" key="5">
    <source>
        <dbReference type="Proteomes" id="UP000275078"/>
    </source>
</evidence>
<feature type="non-terminal residue" evidence="4">
    <location>
        <position position="1"/>
    </location>
</feature>
<dbReference type="InterPro" id="IPR027806">
    <property type="entry name" value="HARBI1_dom"/>
</dbReference>
<dbReference type="Pfam" id="PF13359">
    <property type="entry name" value="DDE_Tnp_4"/>
    <property type="match status" value="1"/>
</dbReference>
<dbReference type="AlphaFoldDB" id="A0A3N4I011"/>
<accession>A0A3N4I011</accession>
<name>A0A3N4I011_ASCIM</name>
<dbReference type="Proteomes" id="UP000275078">
    <property type="component" value="Unassembled WGS sequence"/>
</dbReference>
<proteinExistence type="predicted"/>
<comment type="cofactor">
    <cofactor evidence="1">
        <name>a divalent metal cation</name>
        <dbReference type="ChEBI" id="CHEBI:60240"/>
    </cofactor>
</comment>
<feature type="non-terminal residue" evidence="4">
    <location>
        <position position="175"/>
    </location>
</feature>
<dbReference type="OrthoDB" id="5289248at2759"/>
<keyword evidence="2" id="KW-0479">Metal-binding</keyword>
<evidence type="ECO:0000313" key="4">
    <source>
        <dbReference type="EMBL" id="RPA77541.1"/>
    </source>
</evidence>